<dbReference type="AlphaFoldDB" id="A0A5R9IZ63"/>
<sequence>MSDELQNDRLAITPKRRGMIRHVGLSFAGIVATGVLASSTKASAAAFTDADLFNFALNFEYLGANYYLQAVTGKGLDAYASIAGTGTPGNVVGGSPVPFKTPALAYYAQQLANDELAHALFLRDVLGAAAITQPAVDLADSWTVLALAAGLISPGQTFNPFQDEVNFLLGAYAIEDVCVTGLTGAAALLTSPTNIAYAASLLGAEGYHGGAIRGFLSDIGAGVATNAISSLRATLSGVGDNGTSADGNPFNITNVDFNGQAYRRTPSQVLSILYGSSVSGTASGLFFPSGVNGIINIV</sequence>
<dbReference type="InterPro" id="IPR009078">
    <property type="entry name" value="Ferritin-like_SF"/>
</dbReference>
<protein>
    <submittedName>
        <fullName evidence="1">Ferritin-like domain-containing protein</fullName>
    </submittedName>
</protein>
<reference evidence="1 2" key="1">
    <citation type="submission" date="2019-05" db="EMBL/GenBank/DDBJ databases">
        <authorList>
            <person name="Pankratov T."/>
            <person name="Grouzdev D."/>
        </authorList>
    </citation>
    <scope>NUCLEOTIDE SEQUENCE [LARGE SCALE GENOMIC DNA]</scope>
    <source>
        <strain evidence="1 2">KEBCLARHB70R</strain>
    </source>
</reference>
<evidence type="ECO:0000313" key="1">
    <source>
        <dbReference type="EMBL" id="TLU70755.1"/>
    </source>
</evidence>
<proteinExistence type="predicted"/>
<organism evidence="1 2">
    <name type="scientific">Lichenicoccus roseus</name>
    <dbReference type="NCBI Taxonomy" id="2683649"/>
    <lineage>
        <taxon>Bacteria</taxon>
        <taxon>Pseudomonadati</taxon>
        <taxon>Pseudomonadota</taxon>
        <taxon>Alphaproteobacteria</taxon>
        <taxon>Acetobacterales</taxon>
        <taxon>Acetobacteraceae</taxon>
        <taxon>Lichenicoccus</taxon>
    </lineage>
</organism>
<name>A0A5R9IZ63_9PROT</name>
<dbReference type="EMBL" id="VCDI01000011">
    <property type="protein sequence ID" value="TLU70755.1"/>
    <property type="molecule type" value="Genomic_DNA"/>
</dbReference>
<comment type="caution">
    <text evidence="1">The sequence shown here is derived from an EMBL/GenBank/DDBJ whole genome shotgun (WGS) entry which is preliminary data.</text>
</comment>
<dbReference type="InterPro" id="IPR052965">
    <property type="entry name" value="Pigment-catalase-like"/>
</dbReference>
<dbReference type="Proteomes" id="UP000305654">
    <property type="component" value="Unassembled WGS sequence"/>
</dbReference>
<dbReference type="RefSeq" id="WP_138327915.1">
    <property type="nucleotide sequence ID" value="NZ_VCDI01000011.1"/>
</dbReference>
<keyword evidence="2" id="KW-1185">Reference proteome</keyword>
<accession>A0A5R9IZ63</accession>
<dbReference type="Pfam" id="PF13668">
    <property type="entry name" value="Ferritin_2"/>
    <property type="match status" value="1"/>
</dbReference>
<dbReference type="PANTHER" id="PTHR31694">
    <property type="entry name" value="DESICCATION-LIKE PROTEIN"/>
    <property type="match status" value="1"/>
</dbReference>
<dbReference type="SUPFAM" id="SSF47240">
    <property type="entry name" value="Ferritin-like"/>
    <property type="match status" value="1"/>
</dbReference>
<gene>
    <name evidence="1" type="ORF">FE263_20550</name>
</gene>
<dbReference type="OrthoDB" id="954262at2"/>
<evidence type="ECO:0000313" key="2">
    <source>
        <dbReference type="Proteomes" id="UP000305654"/>
    </source>
</evidence>
<dbReference type="PANTHER" id="PTHR31694:SF26">
    <property type="entry name" value="OS05G0151100 PROTEIN"/>
    <property type="match status" value="1"/>
</dbReference>